<proteinExistence type="predicted"/>
<dbReference type="VEuPathDB" id="FungiDB:PSTT_02691"/>
<accession>A0A2S4VZ36</accession>
<dbReference type="Proteomes" id="UP000239156">
    <property type="component" value="Unassembled WGS sequence"/>
</dbReference>
<name>A0A2S4VZ36_9BASI</name>
<reference evidence="1" key="1">
    <citation type="submission" date="2017-12" db="EMBL/GenBank/DDBJ databases">
        <title>Gene loss provides genomic basis for host adaptation in cereal stripe rust fungi.</title>
        <authorList>
            <person name="Xia C."/>
        </authorList>
    </citation>
    <scope>NUCLEOTIDE SEQUENCE [LARGE SCALE GENOMIC DNA]</scope>
    <source>
        <strain evidence="1">93-210</strain>
    </source>
</reference>
<protein>
    <submittedName>
        <fullName evidence="1">Uncharacterized protein</fullName>
    </submittedName>
</protein>
<organism evidence="1 2">
    <name type="scientific">Puccinia striiformis</name>
    <dbReference type="NCBI Taxonomy" id="27350"/>
    <lineage>
        <taxon>Eukaryota</taxon>
        <taxon>Fungi</taxon>
        <taxon>Dikarya</taxon>
        <taxon>Basidiomycota</taxon>
        <taxon>Pucciniomycotina</taxon>
        <taxon>Pucciniomycetes</taxon>
        <taxon>Pucciniales</taxon>
        <taxon>Pucciniaceae</taxon>
        <taxon>Puccinia</taxon>
    </lineage>
</organism>
<sequence length="48" mass="5753">MGLQYVCWARRGAPATWWVAKREKRTMRKGIGSVLMWRDTDWLRLTTL</sequence>
<dbReference type="EMBL" id="PKSL01000016">
    <property type="protein sequence ID" value="POW14776.1"/>
    <property type="molecule type" value="Genomic_DNA"/>
</dbReference>
<evidence type="ECO:0000313" key="2">
    <source>
        <dbReference type="Proteomes" id="UP000239156"/>
    </source>
</evidence>
<dbReference type="AlphaFoldDB" id="A0A2S4VZ36"/>
<evidence type="ECO:0000313" key="1">
    <source>
        <dbReference type="EMBL" id="POW14776.1"/>
    </source>
</evidence>
<comment type="caution">
    <text evidence="1">The sequence shown here is derived from an EMBL/GenBank/DDBJ whole genome shotgun (WGS) entry which is preliminary data.</text>
</comment>
<gene>
    <name evidence="1" type="ORF">PSTT_02691</name>
</gene>
<keyword evidence="2" id="KW-1185">Reference proteome</keyword>